<dbReference type="EMBL" id="UGQS01000001">
    <property type="protein sequence ID" value="STZ75974.1"/>
    <property type="molecule type" value="Genomic_DNA"/>
</dbReference>
<sequence>MKKFLIPAAAVLAAAALGTPYYLGIKAEQSLTRQQEMLQESGLFAVESHEYRRGWFSATQTTVVRLKPTLLHNTQKYLPDNLKTVLQEPVTIVNHITHGPFAGGFGTRAHVETELQYQPETAKVLARFFGNETPLRISNTVYFNGSGEMKLDMPAFDYEELSGIKLVWQGFSGTTAYQDGFSAYSHDYRAPALQAKLADKGDVSLDNLHYQSETSDGSNRLSLGKSRTTLDAFRLQWKENIDYNVKLNELVNLVTDLQIGAFINPTGSIAPSKIEVTKLDFSTETGEQDAFVNSEGRFRFDTLVYGDEQYGSLDIHIAAEHLDAPSLLALKSKLAEIAAKEMSEEQIQNELIRTAKTDAAGLFTNNPVIQVKAFRFTLPQGSVDVSGKLAFSGLSQADLDNLAAMLKKTDADFNLQVPQKLLEQLAINQARSIFSVNPEDEAAGNAGIEDINETLRLMVDSTIQTMARDQYLTLENGNVRTRLTLKNSELQLNGKILESEPEPEFSEHDFPGLPEADAASQPPALSLY</sequence>
<evidence type="ECO:0000313" key="2">
    <source>
        <dbReference type="EMBL" id="STZ75974.1"/>
    </source>
</evidence>
<dbReference type="Proteomes" id="UP000254651">
    <property type="component" value="Unassembled WGS sequence"/>
</dbReference>
<dbReference type="Pfam" id="PF06097">
    <property type="entry name" value="DUF945"/>
    <property type="match status" value="1"/>
</dbReference>
<dbReference type="AlphaFoldDB" id="A0A378UF08"/>
<reference evidence="2 3" key="1">
    <citation type="submission" date="2018-06" db="EMBL/GenBank/DDBJ databases">
        <authorList>
            <consortium name="Pathogen Informatics"/>
            <person name="Doyle S."/>
        </authorList>
    </citation>
    <scope>NUCLEOTIDE SEQUENCE [LARGE SCALE GENOMIC DNA]</scope>
    <source>
        <strain evidence="2 3">NCTC10295</strain>
    </source>
</reference>
<dbReference type="InterPro" id="IPR010352">
    <property type="entry name" value="DUF945"/>
</dbReference>
<accession>A0A378UF08</accession>
<name>A0A378UF08_BERDE</name>
<gene>
    <name evidence="2" type="ORF">NCTC10295_00728</name>
</gene>
<proteinExistence type="predicted"/>
<keyword evidence="3" id="KW-1185">Reference proteome</keyword>
<evidence type="ECO:0000313" key="3">
    <source>
        <dbReference type="Proteomes" id="UP000254651"/>
    </source>
</evidence>
<feature type="region of interest" description="Disordered" evidence="1">
    <location>
        <begin position="499"/>
        <end position="528"/>
    </location>
</feature>
<dbReference type="RefSeq" id="WP_066080416.1">
    <property type="nucleotide sequence ID" value="NZ_CP181246.1"/>
</dbReference>
<organism evidence="2 3">
    <name type="scientific">Bergeriella denitrificans</name>
    <name type="common">Neisseria denitrificans</name>
    <dbReference type="NCBI Taxonomy" id="494"/>
    <lineage>
        <taxon>Bacteria</taxon>
        <taxon>Pseudomonadati</taxon>
        <taxon>Pseudomonadota</taxon>
        <taxon>Betaproteobacteria</taxon>
        <taxon>Neisseriales</taxon>
        <taxon>Neisseriaceae</taxon>
        <taxon>Bergeriella</taxon>
    </lineage>
</organism>
<evidence type="ECO:0000256" key="1">
    <source>
        <dbReference type="SAM" id="MobiDB-lite"/>
    </source>
</evidence>
<protein>
    <submittedName>
        <fullName evidence="2">Secreted protein</fullName>
    </submittedName>
</protein>